<dbReference type="Proteomes" id="UP001141259">
    <property type="component" value="Unassembled WGS sequence"/>
</dbReference>
<dbReference type="RefSeq" id="WP_259629046.1">
    <property type="nucleotide sequence ID" value="NZ_JANYMP010000034.1"/>
</dbReference>
<dbReference type="Gene3D" id="1.10.600.10">
    <property type="entry name" value="Farnesyl Diphosphate Synthase"/>
    <property type="match status" value="1"/>
</dbReference>
<dbReference type="InterPro" id="IPR008949">
    <property type="entry name" value="Isoprenoid_synthase_dom_sf"/>
</dbReference>
<accession>A0A9X2VVS2</accession>
<evidence type="ECO:0000313" key="2">
    <source>
        <dbReference type="Proteomes" id="UP001141259"/>
    </source>
</evidence>
<dbReference type="AlphaFoldDB" id="A0A9X2VVS2"/>
<dbReference type="EMBL" id="JANYMP010000034">
    <property type="protein sequence ID" value="MCS7483589.1"/>
    <property type="molecule type" value="Genomic_DNA"/>
</dbReference>
<comment type="caution">
    <text evidence="1">The sequence shown here is derived from an EMBL/GenBank/DDBJ whole genome shotgun (WGS) entry which is preliminary data.</text>
</comment>
<name>A0A9X2VVS2_9PSEU</name>
<gene>
    <name evidence="1" type="ORF">NZH93_42685</name>
</gene>
<reference evidence="1" key="1">
    <citation type="submission" date="2022-08" db="EMBL/GenBank/DDBJ databases">
        <authorList>
            <person name="Tistechok S."/>
            <person name="Samborskyy M."/>
            <person name="Roman I."/>
        </authorList>
    </citation>
    <scope>NUCLEOTIDE SEQUENCE</scope>
    <source>
        <strain evidence="1">DSM 103496</strain>
    </source>
</reference>
<keyword evidence="2" id="KW-1185">Reference proteome</keyword>
<dbReference type="Pfam" id="PF19086">
    <property type="entry name" value="Terpene_syn_C_2"/>
    <property type="match status" value="1"/>
</dbReference>
<evidence type="ECO:0000313" key="1">
    <source>
        <dbReference type="EMBL" id="MCS7483589.1"/>
    </source>
</evidence>
<organism evidence="1 2">
    <name type="scientific">Umezawaea endophytica</name>
    <dbReference type="NCBI Taxonomy" id="1654476"/>
    <lineage>
        <taxon>Bacteria</taxon>
        <taxon>Bacillati</taxon>
        <taxon>Actinomycetota</taxon>
        <taxon>Actinomycetes</taxon>
        <taxon>Pseudonocardiales</taxon>
        <taxon>Pseudonocardiaceae</taxon>
        <taxon>Umezawaea</taxon>
    </lineage>
</organism>
<protein>
    <submittedName>
        <fullName evidence="1">Terpene synthase family protein</fullName>
    </submittedName>
</protein>
<proteinExistence type="predicted"/>
<sequence>MSSDQIFVPPLDQEELDAGWETLRMPNLGRLDQAEQRRIRAVSQEVADLVEPWLTAVSDQYRGLSWTIAVTLAAITPELPPAALVPVVKFSCWTLVFDDAFDNHHLSIAEHHGRMRHFLEFVEGDEPATTDPVLLALGDCLDELRESPLFAELEPQWRSALRETMRAMLVECEWRHAYQADQRTLPSFEDYLAVAVEAIDSRPVTWAALAVIGDRSILEEMDFLRGISVTLARCIRLSNDLRTHAKEALEGTVNSVLIRTAGEPVDQERLDAALHGITVDVDQHLRELEWHAEHFRTRTGRAEKWIADCADFVFEFYSRHEYRTLFDAES</sequence>
<dbReference type="SUPFAM" id="SSF48576">
    <property type="entry name" value="Terpenoid synthases"/>
    <property type="match status" value="1"/>
</dbReference>